<dbReference type="AlphaFoldDB" id="U2FI45"/>
<dbReference type="RefSeq" id="WP_021087416.1">
    <property type="nucleotide sequence ID" value="NZ_ANNG01000010.1"/>
</dbReference>
<proteinExistence type="predicted"/>
<organism evidence="3 4">
    <name type="scientific">Campylobacter concisus UNSWCS</name>
    <dbReference type="NCBI Taxonomy" id="1242968"/>
    <lineage>
        <taxon>Bacteria</taxon>
        <taxon>Pseudomonadati</taxon>
        <taxon>Campylobacterota</taxon>
        <taxon>Epsilonproteobacteria</taxon>
        <taxon>Campylobacterales</taxon>
        <taxon>Campylobacteraceae</taxon>
        <taxon>Campylobacter</taxon>
    </lineage>
</organism>
<dbReference type="Gene3D" id="3.40.50.2000">
    <property type="entry name" value="Glycogen Phosphorylase B"/>
    <property type="match status" value="2"/>
</dbReference>
<dbReference type="CDD" id="cd03801">
    <property type="entry name" value="GT4_PimA-like"/>
    <property type="match status" value="1"/>
</dbReference>
<dbReference type="SUPFAM" id="SSF53756">
    <property type="entry name" value="UDP-Glycosyltransferase/glycogen phosphorylase"/>
    <property type="match status" value="1"/>
</dbReference>
<dbReference type="InterPro" id="IPR028098">
    <property type="entry name" value="Glyco_trans_4-like_N"/>
</dbReference>
<evidence type="ECO:0000313" key="4">
    <source>
        <dbReference type="Proteomes" id="UP000016620"/>
    </source>
</evidence>
<keyword evidence="3" id="KW-0808">Transferase</keyword>
<evidence type="ECO:0000259" key="2">
    <source>
        <dbReference type="Pfam" id="PF13439"/>
    </source>
</evidence>
<dbReference type="PANTHER" id="PTHR12526:SF638">
    <property type="entry name" value="SPORE COAT PROTEIN SA"/>
    <property type="match status" value="1"/>
</dbReference>
<dbReference type="PANTHER" id="PTHR12526">
    <property type="entry name" value="GLYCOSYLTRANSFERASE"/>
    <property type="match status" value="1"/>
</dbReference>
<accession>U2FI45</accession>
<reference evidence="3 4" key="1">
    <citation type="journal article" date="2013" name="BMC Genomics">
        <title>Comparative genomics of Campylobacter concisus isolates reveals genetic diversity and provides insights into disease association.</title>
        <authorList>
            <person name="Deshpande N.P."/>
            <person name="Kaakoush N.O."/>
            <person name="Wilkins M.R."/>
            <person name="Mitchell H.M."/>
        </authorList>
    </citation>
    <scope>NUCLEOTIDE SEQUENCE [LARGE SCALE GENOMIC DNA]</scope>
    <source>
        <strain evidence="3 4">UNSWCS</strain>
    </source>
</reference>
<gene>
    <name evidence="3" type="ORF">UNSWCS_268</name>
</gene>
<sequence>MNILHTETLFKWGGQQNKIMNEMRHMRELGHGTTLFCNPNSEISKRAQEENFKVIECEMNKKNFHKTVPIFCKILWQENIDVVISNGSTDSWVAAISKIFTRKKGVKFIRERHNEFPIKGSLSKFLHTTLFDKIISVSPNVTEILQKIGVKNEKIFFIPTFVDHEAINAVQSTFKEEFNIPKQAITVGMFSSLSRQKGVFEFANALKILMQKNSDIYGIFGGNINKNTKDQILSIFDDDMREKLVFTDFRSDIANVVKGIDYYAFPSHTEGLPTALLEAMALSRPIVAFDIAPMNNLLANNRGQCAKFLDAQDMAKKINAYIQDDDLAKQCAENASIFVKENYDTQILKRYIKRLLESL</sequence>
<dbReference type="Pfam" id="PF00534">
    <property type="entry name" value="Glycos_transf_1"/>
    <property type="match status" value="1"/>
</dbReference>
<dbReference type="GO" id="GO:0016757">
    <property type="term" value="F:glycosyltransferase activity"/>
    <property type="evidence" value="ECO:0007669"/>
    <property type="project" value="InterPro"/>
</dbReference>
<evidence type="ECO:0000313" key="3">
    <source>
        <dbReference type="EMBL" id="ERJ30167.1"/>
    </source>
</evidence>
<evidence type="ECO:0000259" key="1">
    <source>
        <dbReference type="Pfam" id="PF00534"/>
    </source>
</evidence>
<name>U2FI45_9BACT</name>
<comment type="caution">
    <text evidence="3">The sequence shown here is derived from an EMBL/GenBank/DDBJ whole genome shotgun (WGS) entry which is preliminary data.</text>
</comment>
<protein>
    <submittedName>
        <fullName evidence="3">Glycosyl transferase, group 1</fullName>
    </submittedName>
</protein>
<feature type="domain" description="Glycosyl transferase family 1" evidence="1">
    <location>
        <begin position="172"/>
        <end position="335"/>
    </location>
</feature>
<dbReference type="Proteomes" id="UP000016620">
    <property type="component" value="Unassembled WGS sequence"/>
</dbReference>
<dbReference type="Pfam" id="PF13439">
    <property type="entry name" value="Glyco_transf_4"/>
    <property type="match status" value="1"/>
</dbReference>
<dbReference type="InterPro" id="IPR001296">
    <property type="entry name" value="Glyco_trans_1"/>
</dbReference>
<feature type="domain" description="Glycosyltransferase subfamily 4-like N-terminal" evidence="2">
    <location>
        <begin position="12"/>
        <end position="165"/>
    </location>
</feature>
<dbReference type="PATRIC" id="fig|1242968.3.peg.668"/>
<dbReference type="EMBL" id="ANNG01000010">
    <property type="protein sequence ID" value="ERJ30167.1"/>
    <property type="molecule type" value="Genomic_DNA"/>
</dbReference>